<evidence type="ECO:0000259" key="3">
    <source>
        <dbReference type="Pfam" id="PF17782"/>
    </source>
</evidence>
<dbReference type="PANTHER" id="PTHR43022:SF1">
    <property type="entry name" value="PROTEIN SMF"/>
    <property type="match status" value="1"/>
</dbReference>
<evidence type="ECO:0000313" key="5">
    <source>
        <dbReference type="Proteomes" id="UP000199024"/>
    </source>
</evidence>
<dbReference type="InterPro" id="IPR036388">
    <property type="entry name" value="WH-like_DNA-bd_sf"/>
</dbReference>
<sequence>MGVQEGAAAEMRRLGWMALMLTPGMGTKGIHKAVERLGGEPERLFAASLTELEGLRIPAKAAQFLADGRARAAAEDEIRRVDEAGGCVISFEDDAYPARLREIFDPPAVLWVRGNLEALSRAGIAVVGTRQPSPYGAGMAERLSRDLALRKLVILSGMARGVDTAAHKGAIEAGGTTVSVWGTGIDVIYPKENKRLAEQIVACGGAVISEYPMGTFPAPQNFPIRNRILSGMSVGVLVIEAAEYSGTRITARCAMEQNRDVYAVPGNVTNKNAWGPNTLIKQGAKLTASWEDVWEDLPPEIRVGLEGDESKVKESASLFSDVAAPVAMGEHERVVFDRLRQDEAMQLDDLMEGLEGVLGSPEIFTALFELELSGRVRQLPGKNYVRTI</sequence>
<reference evidence="4 5" key="1">
    <citation type="submission" date="2016-10" db="EMBL/GenBank/DDBJ databases">
        <authorList>
            <person name="de Groot N.N."/>
        </authorList>
    </citation>
    <scope>NUCLEOTIDE SEQUENCE [LARGE SCALE GENOMIC DNA]</scope>
    <source>
        <strain evidence="4 5">DSM 21001</strain>
    </source>
</reference>
<protein>
    <submittedName>
        <fullName evidence="4">DNA processing protein</fullName>
    </submittedName>
</protein>
<proteinExistence type="inferred from homology"/>
<name>A0A1I6MYN6_9BACT</name>
<evidence type="ECO:0000313" key="4">
    <source>
        <dbReference type="EMBL" id="SFS20711.1"/>
    </source>
</evidence>
<dbReference type="Proteomes" id="UP000199024">
    <property type="component" value="Unassembled WGS sequence"/>
</dbReference>
<dbReference type="AlphaFoldDB" id="A0A1I6MYN6"/>
<dbReference type="RefSeq" id="WP_089842557.1">
    <property type="nucleotide sequence ID" value="NZ_FOZL01000002.1"/>
</dbReference>
<dbReference type="InterPro" id="IPR057666">
    <property type="entry name" value="DrpA_SLOG"/>
</dbReference>
<dbReference type="InterPro" id="IPR003488">
    <property type="entry name" value="DprA"/>
</dbReference>
<dbReference type="GO" id="GO:0009294">
    <property type="term" value="P:DNA-mediated transformation"/>
    <property type="evidence" value="ECO:0007669"/>
    <property type="project" value="InterPro"/>
</dbReference>
<dbReference type="SUPFAM" id="SSF102405">
    <property type="entry name" value="MCP/YpsA-like"/>
    <property type="match status" value="1"/>
</dbReference>
<dbReference type="InterPro" id="IPR041614">
    <property type="entry name" value="DprA_WH"/>
</dbReference>
<dbReference type="Gene3D" id="3.40.50.450">
    <property type="match status" value="1"/>
</dbReference>
<feature type="domain" description="DprA winged helix" evidence="3">
    <location>
        <begin position="331"/>
        <end position="382"/>
    </location>
</feature>
<organism evidence="4 5">
    <name type="scientific">Granulicella pectinivorans</name>
    <dbReference type="NCBI Taxonomy" id="474950"/>
    <lineage>
        <taxon>Bacteria</taxon>
        <taxon>Pseudomonadati</taxon>
        <taxon>Acidobacteriota</taxon>
        <taxon>Terriglobia</taxon>
        <taxon>Terriglobales</taxon>
        <taxon>Acidobacteriaceae</taxon>
        <taxon>Granulicella</taxon>
    </lineage>
</organism>
<dbReference type="Gene3D" id="1.10.10.10">
    <property type="entry name" value="Winged helix-like DNA-binding domain superfamily/Winged helix DNA-binding domain"/>
    <property type="match status" value="1"/>
</dbReference>
<keyword evidence="5" id="KW-1185">Reference proteome</keyword>
<accession>A0A1I6MYN6</accession>
<dbReference type="Pfam" id="PF17782">
    <property type="entry name" value="WHD_DprA"/>
    <property type="match status" value="1"/>
</dbReference>
<comment type="similarity">
    <text evidence="1">Belongs to the DprA/Smf family.</text>
</comment>
<dbReference type="STRING" id="474950.SAMN05421771_3779"/>
<feature type="domain" description="Smf/DprA SLOG" evidence="2">
    <location>
        <begin position="88"/>
        <end position="297"/>
    </location>
</feature>
<dbReference type="Pfam" id="PF02481">
    <property type="entry name" value="DNA_processg_A"/>
    <property type="match status" value="1"/>
</dbReference>
<dbReference type="NCBIfam" id="TIGR00732">
    <property type="entry name" value="dprA"/>
    <property type="match status" value="1"/>
</dbReference>
<evidence type="ECO:0000259" key="2">
    <source>
        <dbReference type="Pfam" id="PF02481"/>
    </source>
</evidence>
<dbReference type="OrthoDB" id="9785707at2"/>
<gene>
    <name evidence="4" type="ORF">SAMN05421771_3779</name>
</gene>
<dbReference type="PANTHER" id="PTHR43022">
    <property type="entry name" value="PROTEIN SMF"/>
    <property type="match status" value="1"/>
</dbReference>
<dbReference type="EMBL" id="FOZL01000002">
    <property type="protein sequence ID" value="SFS20711.1"/>
    <property type="molecule type" value="Genomic_DNA"/>
</dbReference>
<evidence type="ECO:0000256" key="1">
    <source>
        <dbReference type="ARBA" id="ARBA00006525"/>
    </source>
</evidence>